<keyword evidence="2 8" id="KW-0328">Glycosyltransferase</keyword>
<keyword evidence="6 8" id="KW-1133">Transmembrane helix</keyword>
<evidence type="ECO:0000256" key="1">
    <source>
        <dbReference type="ARBA" id="ARBA00004477"/>
    </source>
</evidence>
<dbReference type="PANTHER" id="PTHR22760:SF4">
    <property type="entry name" value="GPI MANNOSYLTRANSFERASE 3"/>
    <property type="match status" value="1"/>
</dbReference>
<gene>
    <name evidence="9" type="ORF">PXEA_LOCUS27848</name>
</gene>
<evidence type="ECO:0000256" key="3">
    <source>
        <dbReference type="ARBA" id="ARBA00022679"/>
    </source>
</evidence>
<feature type="transmembrane region" description="Helical" evidence="8">
    <location>
        <begin position="50"/>
        <end position="69"/>
    </location>
</feature>
<evidence type="ECO:0000256" key="8">
    <source>
        <dbReference type="RuleBase" id="RU363075"/>
    </source>
</evidence>
<reference evidence="9" key="1">
    <citation type="submission" date="2018-11" db="EMBL/GenBank/DDBJ databases">
        <authorList>
            <consortium name="Pathogen Informatics"/>
        </authorList>
    </citation>
    <scope>NUCLEOTIDE SEQUENCE</scope>
</reference>
<dbReference type="Proteomes" id="UP000784294">
    <property type="component" value="Unassembled WGS sequence"/>
</dbReference>
<dbReference type="EMBL" id="CAAALY010247599">
    <property type="protein sequence ID" value="VEL34408.1"/>
    <property type="molecule type" value="Genomic_DNA"/>
</dbReference>
<comment type="caution">
    <text evidence="8">Lacks conserved residue(s) required for the propagation of feature annotation.</text>
</comment>
<evidence type="ECO:0000256" key="2">
    <source>
        <dbReference type="ARBA" id="ARBA00022676"/>
    </source>
</evidence>
<keyword evidence="3" id="KW-0808">Transferase</keyword>
<evidence type="ECO:0000313" key="9">
    <source>
        <dbReference type="EMBL" id="VEL34408.1"/>
    </source>
</evidence>
<evidence type="ECO:0000256" key="6">
    <source>
        <dbReference type="ARBA" id="ARBA00022989"/>
    </source>
</evidence>
<keyword evidence="4 8" id="KW-0812">Transmembrane</keyword>
<protein>
    <recommendedName>
        <fullName evidence="8">Mannosyltransferase</fullName>
        <ecNumber evidence="8">2.4.1.-</ecNumber>
    </recommendedName>
</protein>
<dbReference type="EC" id="2.4.1.-" evidence="8"/>
<evidence type="ECO:0000256" key="7">
    <source>
        <dbReference type="ARBA" id="ARBA00023136"/>
    </source>
</evidence>
<organism evidence="9 10">
    <name type="scientific">Protopolystoma xenopodis</name>
    <dbReference type="NCBI Taxonomy" id="117903"/>
    <lineage>
        <taxon>Eukaryota</taxon>
        <taxon>Metazoa</taxon>
        <taxon>Spiralia</taxon>
        <taxon>Lophotrochozoa</taxon>
        <taxon>Platyhelminthes</taxon>
        <taxon>Monogenea</taxon>
        <taxon>Polyopisthocotylea</taxon>
        <taxon>Polystomatidea</taxon>
        <taxon>Polystomatidae</taxon>
        <taxon>Protopolystoma</taxon>
    </lineage>
</organism>
<comment type="subcellular location">
    <subcellularLocation>
        <location evidence="1 8">Endoplasmic reticulum membrane</location>
        <topology evidence="1 8">Multi-pass membrane protein</topology>
    </subcellularLocation>
</comment>
<name>A0A448XDP4_9PLAT</name>
<keyword evidence="5 8" id="KW-0256">Endoplasmic reticulum</keyword>
<keyword evidence="7 8" id="KW-0472">Membrane</keyword>
<dbReference type="InterPro" id="IPR005599">
    <property type="entry name" value="GPI_mannosylTrfase"/>
</dbReference>
<dbReference type="AlphaFoldDB" id="A0A448XDP4"/>
<accession>A0A448XDP4</accession>
<comment type="caution">
    <text evidence="9">The sequence shown here is derived from an EMBL/GenBank/DDBJ whole genome shotgun (WGS) entry which is preliminary data.</text>
</comment>
<dbReference type="GO" id="GO:0005789">
    <property type="term" value="C:endoplasmic reticulum membrane"/>
    <property type="evidence" value="ECO:0007669"/>
    <property type="project" value="UniProtKB-SubCell"/>
</dbReference>
<evidence type="ECO:0000313" key="10">
    <source>
        <dbReference type="Proteomes" id="UP000784294"/>
    </source>
</evidence>
<evidence type="ECO:0000256" key="4">
    <source>
        <dbReference type="ARBA" id="ARBA00022692"/>
    </source>
</evidence>
<dbReference type="PANTHER" id="PTHR22760">
    <property type="entry name" value="GLYCOSYLTRANSFERASE"/>
    <property type="match status" value="1"/>
</dbReference>
<keyword evidence="10" id="KW-1185">Reference proteome</keyword>
<dbReference type="Pfam" id="PF03901">
    <property type="entry name" value="Glyco_transf_22"/>
    <property type="match status" value="1"/>
</dbReference>
<proteinExistence type="inferred from homology"/>
<sequence>MIIPKHKEFRFLFPLVPITCYYSGMATVSFKTRWLDIDRQASLYQKVVRQTGRLVLSSLLLVQLVLALYTSLWHQRGGLDAVLALGRRARSMAKFDNEPPSIHSSPVLTYVQAQLREMSVLFLMPCHSTPFYSHIHANITLRQLDCSPKSAILTATEPVKPNSWRASDLDEADAFFADPVAWLRAEFPLATGQVDSIHSIKLPTHLVLFSHLVEKHTDATELKRLFSDWGYHRCGDLFHTHFPTHSRHGTRVYIFCAHGWDL</sequence>
<dbReference type="GO" id="GO:0006506">
    <property type="term" value="P:GPI anchor biosynthetic process"/>
    <property type="evidence" value="ECO:0007669"/>
    <property type="project" value="TreeGrafter"/>
</dbReference>
<dbReference type="OrthoDB" id="416834at2759"/>
<evidence type="ECO:0000256" key="5">
    <source>
        <dbReference type="ARBA" id="ARBA00022824"/>
    </source>
</evidence>
<comment type="similarity">
    <text evidence="8">Belongs to the glycosyltransferase 22 family.</text>
</comment>
<dbReference type="GO" id="GO:0000026">
    <property type="term" value="F:alpha-1,2-mannosyltransferase activity"/>
    <property type="evidence" value="ECO:0007669"/>
    <property type="project" value="TreeGrafter"/>
</dbReference>